<organism evidence="1 2">
    <name type="scientific">Pseudoloma neurophilia</name>
    <dbReference type="NCBI Taxonomy" id="146866"/>
    <lineage>
        <taxon>Eukaryota</taxon>
        <taxon>Fungi</taxon>
        <taxon>Fungi incertae sedis</taxon>
        <taxon>Microsporidia</taxon>
        <taxon>Pseudoloma</taxon>
    </lineage>
</organism>
<sequence length="47" mass="5646">MKNKKINLIEMHELDQQSISDKSLFNYSHFDKLIFNPQKILKAVIHF</sequence>
<keyword evidence="2" id="KW-1185">Reference proteome</keyword>
<dbReference type="VEuPathDB" id="MicrosporidiaDB:M153_3560003335"/>
<gene>
    <name evidence="1" type="ORF">M153_3560003335</name>
</gene>
<evidence type="ECO:0000313" key="1">
    <source>
        <dbReference type="EMBL" id="KRH94171.1"/>
    </source>
</evidence>
<comment type="caution">
    <text evidence="1">The sequence shown here is derived from an EMBL/GenBank/DDBJ whole genome shotgun (WGS) entry which is preliminary data.</text>
</comment>
<dbReference type="Proteomes" id="UP000051530">
    <property type="component" value="Unassembled WGS sequence"/>
</dbReference>
<accession>A0A0R0M718</accession>
<evidence type="ECO:0000313" key="2">
    <source>
        <dbReference type="Proteomes" id="UP000051530"/>
    </source>
</evidence>
<dbReference type="AlphaFoldDB" id="A0A0R0M718"/>
<dbReference type="EMBL" id="LGUB01000124">
    <property type="protein sequence ID" value="KRH94171.1"/>
    <property type="molecule type" value="Genomic_DNA"/>
</dbReference>
<name>A0A0R0M718_9MICR</name>
<proteinExistence type="predicted"/>
<protein>
    <submittedName>
        <fullName evidence="1">Uncharacterized protein</fullName>
    </submittedName>
</protein>
<reference evidence="1 2" key="1">
    <citation type="submission" date="2015-07" db="EMBL/GenBank/DDBJ databases">
        <title>The genome of Pseudoloma neurophilia, a relevant intracellular parasite of the zebrafish.</title>
        <authorList>
            <person name="Ndikumana S."/>
            <person name="Pelin A."/>
            <person name="Sanders J."/>
            <person name="Corradi N."/>
        </authorList>
    </citation>
    <scope>NUCLEOTIDE SEQUENCE [LARGE SCALE GENOMIC DNA]</scope>
    <source>
        <strain evidence="1 2">MK1</strain>
    </source>
</reference>